<dbReference type="InterPro" id="IPR014189">
    <property type="entry name" value="Quinone_OxRdtase_PIG3"/>
</dbReference>
<dbReference type="NCBIfam" id="TIGR02824">
    <property type="entry name" value="quinone_pig3"/>
    <property type="match status" value="1"/>
</dbReference>
<gene>
    <name evidence="4" type="ORF">NZ35_23035</name>
</gene>
<accession>A0A0A6D5H0</accession>
<dbReference type="PANTHER" id="PTHR48106">
    <property type="entry name" value="QUINONE OXIDOREDUCTASE PIG3-RELATED"/>
    <property type="match status" value="1"/>
</dbReference>
<dbReference type="InterPro" id="IPR013149">
    <property type="entry name" value="ADH-like_C"/>
</dbReference>
<dbReference type="InterPro" id="IPR036291">
    <property type="entry name" value="NAD(P)-bd_dom_sf"/>
</dbReference>
<dbReference type="AlphaFoldDB" id="A0A0A6D5H0"/>
<dbReference type="Proteomes" id="UP000030564">
    <property type="component" value="Unassembled WGS sequence"/>
</dbReference>
<dbReference type="CDD" id="cd05276">
    <property type="entry name" value="p53_inducible_oxidoreductase"/>
    <property type="match status" value="1"/>
</dbReference>
<comment type="caution">
    <text evidence="4">The sequence shown here is derived from an EMBL/GenBank/DDBJ whole genome shotgun (WGS) entry which is preliminary data.</text>
</comment>
<keyword evidence="2" id="KW-0560">Oxidoreductase</keyword>
<sequence>MKALQGVDGQVAWVEEPSPTCDVGQVRIRVAAAGLNRADLLQKAGLYPPPPGASQVLGLECSGVISEVGAGSAWQVGDRVCALLAGGGMAEEVVVDGRHVLPVPEGVSLIEAAALPEVYATVWLNVFQLAALKPGEKVLLHAGASGIGSAAIQLCKAFGNPCWVSVGSAERLAYCEALGAQGGVVRTDDLESLRDFGPFNVILDPVGGNYSALNLKLMALDGRWVLIGLMGGREAKLDLAQVLAKRVQLLGSTLRSRDDQFKADLLSDLGQQVWPLFAEGRLSPQLAKAFAVKDAEAAFAELASNKVSGKLVLVVDDSLS</sequence>
<dbReference type="InterPro" id="IPR020843">
    <property type="entry name" value="ER"/>
</dbReference>
<evidence type="ECO:0000313" key="5">
    <source>
        <dbReference type="Proteomes" id="UP000030564"/>
    </source>
</evidence>
<dbReference type="GO" id="GO:0016651">
    <property type="term" value="F:oxidoreductase activity, acting on NAD(P)H"/>
    <property type="evidence" value="ECO:0007669"/>
    <property type="project" value="TreeGrafter"/>
</dbReference>
<dbReference type="Gene3D" id="3.90.180.10">
    <property type="entry name" value="Medium-chain alcohol dehydrogenases, catalytic domain"/>
    <property type="match status" value="1"/>
</dbReference>
<dbReference type="PANTHER" id="PTHR48106:SF8">
    <property type="entry name" value="OS02G0805600 PROTEIN"/>
    <property type="match status" value="1"/>
</dbReference>
<protein>
    <submittedName>
        <fullName evidence="4">NAD(P)H-quinone oxidoreductase</fullName>
    </submittedName>
</protein>
<dbReference type="InterPro" id="IPR013154">
    <property type="entry name" value="ADH-like_N"/>
</dbReference>
<organism evidence="4 5">
    <name type="scientific">Pseudomonas chlororaphis</name>
    <dbReference type="NCBI Taxonomy" id="587753"/>
    <lineage>
        <taxon>Bacteria</taxon>
        <taxon>Pseudomonadati</taxon>
        <taxon>Pseudomonadota</taxon>
        <taxon>Gammaproteobacteria</taxon>
        <taxon>Pseudomonadales</taxon>
        <taxon>Pseudomonadaceae</taxon>
        <taxon>Pseudomonas</taxon>
    </lineage>
</organism>
<name>A0A0A6D5H0_9PSED</name>
<dbReference type="InterPro" id="IPR011032">
    <property type="entry name" value="GroES-like_sf"/>
</dbReference>
<dbReference type="EMBL" id="JSFK01000027">
    <property type="protein sequence ID" value="KHA71008.1"/>
    <property type="molecule type" value="Genomic_DNA"/>
</dbReference>
<dbReference type="PATRIC" id="fig|587753.9.peg.3275"/>
<proteinExistence type="predicted"/>
<evidence type="ECO:0000256" key="2">
    <source>
        <dbReference type="ARBA" id="ARBA00023002"/>
    </source>
</evidence>
<keyword evidence="1" id="KW-0521">NADP</keyword>
<dbReference type="Pfam" id="PF00107">
    <property type="entry name" value="ADH_zinc_N"/>
    <property type="match status" value="1"/>
</dbReference>
<feature type="domain" description="Enoyl reductase (ER)" evidence="3">
    <location>
        <begin position="6"/>
        <end position="313"/>
    </location>
</feature>
<evidence type="ECO:0000313" key="4">
    <source>
        <dbReference type="EMBL" id="KHA71008.1"/>
    </source>
</evidence>
<dbReference type="SUPFAM" id="SSF51735">
    <property type="entry name" value="NAD(P)-binding Rossmann-fold domains"/>
    <property type="match status" value="1"/>
</dbReference>
<dbReference type="SUPFAM" id="SSF50129">
    <property type="entry name" value="GroES-like"/>
    <property type="match status" value="1"/>
</dbReference>
<dbReference type="Gene3D" id="3.40.50.720">
    <property type="entry name" value="NAD(P)-binding Rossmann-like Domain"/>
    <property type="match status" value="1"/>
</dbReference>
<evidence type="ECO:0000256" key="1">
    <source>
        <dbReference type="ARBA" id="ARBA00022857"/>
    </source>
</evidence>
<reference evidence="4 5" key="1">
    <citation type="submission" date="2014-10" db="EMBL/GenBank/DDBJ databases">
        <title>Draft genome sequence of Pseudomonas chlororaphis EA105.</title>
        <authorList>
            <person name="McCully L.M."/>
            <person name="Bitzer A.S."/>
            <person name="Spence C."/>
            <person name="Bais H."/>
            <person name="Silby M.W."/>
        </authorList>
    </citation>
    <scope>NUCLEOTIDE SEQUENCE [LARGE SCALE GENOMIC DNA]</scope>
    <source>
        <strain evidence="4 5">EA105</strain>
    </source>
</reference>
<evidence type="ECO:0000259" key="3">
    <source>
        <dbReference type="SMART" id="SM00829"/>
    </source>
</evidence>
<dbReference type="GO" id="GO:0070402">
    <property type="term" value="F:NADPH binding"/>
    <property type="evidence" value="ECO:0007669"/>
    <property type="project" value="TreeGrafter"/>
</dbReference>
<dbReference type="Pfam" id="PF08240">
    <property type="entry name" value="ADH_N"/>
    <property type="match status" value="1"/>
</dbReference>
<dbReference type="SMART" id="SM00829">
    <property type="entry name" value="PKS_ER"/>
    <property type="match status" value="1"/>
</dbReference>
<dbReference type="OrthoDB" id="9780520at2"/>